<keyword evidence="3" id="KW-0804">Transcription</keyword>
<dbReference type="AlphaFoldDB" id="A0A842HN56"/>
<dbReference type="InterPro" id="IPR000835">
    <property type="entry name" value="HTH_MarR-typ"/>
</dbReference>
<dbReference type="PRINTS" id="PR00598">
    <property type="entry name" value="HTHMARR"/>
</dbReference>
<evidence type="ECO:0000256" key="2">
    <source>
        <dbReference type="ARBA" id="ARBA00023125"/>
    </source>
</evidence>
<reference evidence="5 7" key="1">
    <citation type="submission" date="2020-08" db="EMBL/GenBank/DDBJ databases">
        <title>Paraeoetvoesia sp. YC-7-48 draft genome sequence.</title>
        <authorList>
            <person name="Yao L."/>
        </authorList>
    </citation>
    <scope>NUCLEOTIDE SEQUENCE [LARGE SCALE GENOMIC DNA]</scope>
    <source>
        <strain evidence="5">7-48</strain>
        <strain evidence="7">YC-7-48</strain>
    </source>
</reference>
<dbReference type="InterPro" id="IPR036390">
    <property type="entry name" value="WH_DNA-bd_sf"/>
</dbReference>
<feature type="domain" description="HTH marR-type" evidence="4">
    <location>
        <begin position="1"/>
        <end position="119"/>
    </location>
</feature>
<comment type="caution">
    <text evidence="5">The sequence shown here is derived from an EMBL/GenBank/DDBJ whole genome shotgun (WGS) entry which is preliminary data.</text>
</comment>
<protein>
    <submittedName>
        <fullName evidence="5">MarR family transcriptional regulator</fullName>
    </submittedName>
</protein>
<proteinExistence type="predicted"/>
<dbReference type="SUPFAM" id="SSF46785">
    <property type="entry name" value="Winged helix' DNA-binding domain"/>
    <property type="match status" value="1"/>
</dbReference>
<dbReference type="GO" id="GO:0003700">
    <property type="term" value="F:DNA-binding transcription factor activity"/>
    <property type="evidence" value="ECO:0007669"/>
    <property type="project" value="InterPro"/>
</dbReference>
<dbReference type="EMBL" id="JACJUU010000002">
    <property type="protein sequence ID" value="MBC2769015.1"/>
    <property type="molecule type" value="Genomic_DNA"/>
</dbReference>
<dbReference type="GO" id="GO:0003677">
    <property type="term" value="F:DNA binding"/>
    <property type="evidence" value="ECO:0007669"/>
    <property type="project" value="UniProtKB-KW"/>
</dbReference>
<dbReference type="PANTHER" id="PTHR42756:SF1">
    <property type="entry name" value="TRANSCRIPTIONAL REPRESSOR OF EMRAB OPERON"/>
    <property type="match status" value="1"/>
</dbReference>
<dbReference type="PANTHER" id="PTHR42756">
    <property type="entry name" value="TRANSCRIPTIONAL REGULATOR, MARR"/>
    <property type="match status" value="1"/>
</dbReference>
<dbReference type="EMBL" id="JACJUU010000002">
    <property type="protein sequence ID" value="MBC2769008.1"/>
    <property type="molecule type" value="Genomic_DNA"/>
</dbReference>
<sequence length="154" mass="17347">MERSLQIRLIDHSVSFGHWSFLRILWEHDGLTQRELSETAGMSAPTTLAAIRAMESLGYVERKQKSGNRKNVYLYLTDSGKALKTTLLPLAEEVNALAVQGLSVQEVLIARKVLAKVIENLAMDEQELLHSENRKVPSTRHLARLRLADEADEV</sequence>
<accession>A0A842HN56</accession>
<dbReference type="InterPro" id="IPR036388">
    <property type="entry name" value="WH-like_DNA-bd_sf"/>
</dbReference>
<evidence type="ECO:0000313" key="7">
    <source>
        <dbReference type="Proteomes" id="UP000545386"/>
    </source>
</evidence>
<keyword evidence="7" id="KW-1185">Reference proteome</keyword>
<dbReference type="Proteomes" id="UP000545386">
    <property type="component" value="Unassembled WGS sequence"/>
</dbReference>
<evidence type="ECO:0000256" key="3">
    <source>
        <dbReference type="ARBA" id="ARBA00023163"/>
    </source>
</evidence>
<dbReference type="PROSITE" id="PS50995">
    <property type="entry name" value="HTH_MARR_2"/>
    <property type="match status" value="1"/>
</dbReference>
<evidence type="ECO:0000313" key="6">
    <source>
        <dbReference type="EMBL" id="MBC2769015.1"/>
    </source>
</evidence>
<keyword evidence="2" id="KW-0238">DNA-binding</keyword>
<dbReference type="Pfam" id="PF01047">
    <property type="entry name" value="MarR"/>
    <property type="match status" value="1"/>
</dbReference>
<keyword evidence="1" id="KW-0805">Transcription regulation</keyword>
<dbReference type="SMART" id="SM00347">
    <property type="entry name" value="HTH_MARR"/>
    <property type="match status" value="1"/>
</dbReference>
<dbReference type="Gene3D" id="1.10.10.10">
    <property type="entry name" value="Winged helix-like DNA-binding domain superfamily/Winged helix DNA-binding domain"/>
    <property type="match status" value="1"/>
</dbReference>
<name>A0A842HN56_9BURK</name>
<organism evidence="5 7">
    <name type="scientific">Pusillimonas minor</name>
    <dbReference type="NCBI Taxonomy" id="2697024"/>
    <lineage>
        <taxon>Bacteria</taxon>
        <taxon>Pseudomonadati</taxon>
        <taxon>Pseudomonadota</taxon>
        <taxon>Betaproteobacteria</taxon>
        <taxon>Burkholderiales</taxon>
        <taxon>Alcaligenaceae</taxon>
        <taxon>Pusillimonas</taxon>
    </lineage>
</organism>
<evidence type="ECO:0000313" key="5">
    <source>
        <dbReference type="EMBL" id="MBC2769008.1"/>
    </source>
</evidence>
<evidence type="ECO:0000256" key="1">
    <source>
        <dbReference type="ARBA" id="ARBA00023015"/>
    </source>
</evidence>
<gene>
    <name evidence="5" type="ORF">GTU67_03650</name>
    <name evidence="6" type="ORF">GTU67_03685</name>
</gene>
<evidence type="ECO:0000259" key="4">
    <source>
        <dbReference type="PROSITE" id="PS50995"/>
    </source>
</evidence>